<protein>
    <recommendedName>
        <fullName evidence="5">Suppressor of fused homolog</fullName>
    </recommendedName>
</protein>
<dbReference type="InterPro" id="IPR037181">
    <property type="entry name" value="SUFU_N"/>
</dbReference>
<dbReference type="InterPro" id="IPR020941">
    <property type="entry name" value="SUFU-like_domain"/>
</dbReference>
<gene>
    <name evidence="3" type="ORF">NQ317_008555</name>
</gene>
<name>A0ABQ9JRA5_9CUCU</name>
<comment type="caution">
    <text evidence="3">The sequence shown here is derived from an EMBL/GenBank/DDBJ whole genome shotgun (WGS) entry which is preliminary data.</text>
</comment>
<dbReference type="PANTHER" id="PTHR10928:SF2">
    <property type="entry name" value="SUPPRESSOR OF FUSED HOMOLOG"/>
    <property type="match status" value="1"/>
</dbReference>
<dbReference type="InterPro" id="IPR007768">
    <property type="entry name" value="Suppressor_of_fused"/>
</dbReference>
<organism evidence="3 4">
    <name type="scientific">Molorchus minor</name>
    <dbReference type="NCBI Taxonomy" id="1323400"/>
    <lineage>
        <taxon>Eukaryota</taxon>
        <taxon>Metazoa</taxon>
        <taxon>Ecdysozoa</taxon>
        <taxon>Arthropoda</taxon>
        <taxon>Hexapoda</taxon>
        <taxon>Insecta</taxon>
        <taxon>Pterygota</taxon>
        <taxon>Neoptera</taxon>
        <taxon>Endopterygota</taxon>
        <taxon>Coleoptera</taxon>
        <taxon>Polyphaga</taxon>
        <taxon>Cucujiformia</taxon>
        <taxon>Chrysomeloidea</taxon>
        <taxon>Cerambycidae</taxon>
        <taxon>Lamiinae</taxon>
        <taxon>Monochamini</taxon>
        <taxon>Molorchus</taxon>
    </lineage>
</organism>
<evidence type="ECO:0000313" key="4">
    <source>
        <dbReference type="Proteomes" id="UP001162164"/>
    </source>
</evidence>
<proteinExistence type="predicted"/>
<evidence type="ECO:0000313" key="3">
    <source>
        <dbReference type="EMBL" id="KAJ8980094.1"/>
    </source>
</evidence>
<dbReference type="PANTHER" id="PTHR10928">
    <property type="entry name" value="SUPPRESSOR OF FUSED"/>
    <property type="match status" value="1"/>
</dbReference>
<dbReference type="EMBL" id="JAPWTJ010000288">
    <property type="protein sequence ID" value="KAJ8980094.1"/>
    <property type="molecule type" value="Genomic_DNA"/>
</dbReference>
<evidence type="ECO:0000259" key="1">
    <source>
        <dbReference type="Pfam" id="PF05076"/>
    </source>
</evidence>
<accession>A0ABQ9JRA5</accession>
<keyword evidence="4" id="KW-1185">Reference proteome</keyword>
<dbReference type="Gene3D" id="3.30.1360.230">
    <property type="entry name" value="Sufu, C-terminal domain"/>
    <property type="match status" value="1"/>
</dbReference>
<feature type="domain" description="Suppressor of fused-like" evidence="1">
    <location>
        <begin position="114"/>
        <end position="237"/>
    </location>
</feature>
<feature type="domain" description="Suppressor of fused C-terminal" evidence="2">
    <location>
        <begin position="250"/>
        <end position="430"/>
    </location>
</feature>
<evidence type="ECO:0008006" key="5">
    <source>
        <dbReference type="Google" id="ProtNLM"/>
    </source>
</evidence>
<dbReference type="InterPro" id="IPR024314">
    <property type="entry name" value="SUFU_C"/>
</dbReference>
<dbReference type="Proteomes" id="UP001162164">
    <property type="component" value="Unassembled WGS sequence"/>
</dbReference>
<sequence>MDEAASLPHGPPMNILPPTPAGLESLYSLCRKIYPDQVNPLQVTALLKYWLGGPDPLDYISMYANPGIPQENIPPHWHYIRIKKYYFAVLVYQTSTEMVESMTFQVLKVCLVLDFELTFRLKREPEETAPPTWPATLMQSLAKYVFHSGNTLCSGDHVSWHCALDNSESRIQHMLMTTDLQLKTAHTPFGSVDFIQIVGICAEELKAAQQWNGAGILNMITRIPSAGGPWHLTDMRRGESIFELDLNAHEEVDRGFELEGSNLSGVSARCSWAEQDPSRIEISHLKDKTDEHNEDMRLSQFQHSLQGNRGVLESAELLHVKKLEGVHLIFNLEAGSLLPLAIRGRVRHGRHFTFKSVLGETAITLVAHSVTGILVDSENPFVAQGSWLQVLIPDDLAQDMAVTFQVLASPEALSLPKTFSWPDRKLSITIVADKV</sequence>
<dbReference type="Pfam" id="PF12470">
    <property type="entry name" value="SUFU_C"/>
    <property type="match status" value="1"/>
</dbReference>
<dbReference type="SUPFAM" id="SSF103359">
    <property type="entry name" value="Suppressor of Fused, N-terminal domain"/>
    <property type="match status" value="1"/>
</dbReference>
<dbReference type="InterPro" id="IPR038489">
    <property type="entry name" value="SUFU_C_sf"/>
</dbReference>
<reference evidence="3" key="1">
    <citation type="journal article" date="2023" name="Insect Mol. Biol.">
        <title>Genome sequencing provides insights into the evolution of gene families encoding plant cell wall-degrading enzymes in longhorned beetles.</title>
        <authorList>
            <person name="Shin N.R."/>
            <person name="Okamura Y."/>
            <person name="Kirsch R."/>
            <person name="Pauchet Y."/>
        </authorList>
    </citation>
    <scope>NUCLEOTIDE SEQUENCE</scope>
    <source>
        <strain evidence="3">MMC_N1</strain>
    </source>
</reference>
<evidence type="ECO:0000259" key="2">
    <source>
        <dbReference type="Pfam" id="PF12470"/>
    </source>
</evidence>
<dbReference type="PIRSF" id="PIRSF011844">
    <property type="entry name" value="Suppressor_of_fused_protein"/>
    <property type="match status" value="1"/>
</dbReference>
<dbReference type="Pfam" id="PF05076">
    <property type="entry name" value="SUFU"/>
    <property type="match status" value="1"/>
</dbReference>
<dbReference type="InterPro" id="IPR016591">
    <property type="entry name" value="Suppressor_of_fused_euk"/>
</dbReference>